<protein>
    <submittedName>
        <fullName evidence="2">Uncharacterized protein</fullName>
    </submittedName>
</protein>
<dbReference type="AlphaFoldDB" id="A0A9P1IP67"/>
<evidence type="ECO:0000256" key="1">
    <source>
        <dbReference type="SAM" id="Phobius"/>
    </source>
</evidence>
<dbReference type="EMBL" id="CANHGI010000004">
    <property type="protein sequence ID" value="CAI5449375.1"/>
    <property type="molecule type" value="Genomic_DNA"/>
</dbReference>
<proteinExistence type="predicted"/>
<dbReference type="Gene3D" id="1.20.1070.10">
    <property type="entry name" value="Rhodopsin 7-helix transmembrane proteins"/>
    <property type="match status" value="1"/>
</dbReference>
<keyword evidence="3" id="KW-1185">Reference proteome</keyword>
<keyword evidence="1" id="KW-0472">Membrane</keyword>
<feature type="transmembrane region" description="Helical" evidence="1">
    <location>
        <begin position="128"/>
        <end position="150"/>
    </location>
</feature>
<evidence type="ECO:0000313" key="3">
    <source>
        <dbReference type="Proteomes" id="UP001152747"/>
    </source>
</evidence>
<feature type="transmembrane region" description="Helical" evidence="1">
    <location>
        <begin position="162"/>
        <end position="183"/>
    </location>
</feature>
<dbReference type="Proteomes" id="UP001152747">
    <property type="component" value="Unassembled WGS sequence"/>
</dbReference>
<evidence type="ECO:0000313" key="2">
    <source>
        <dbReference type="EMBL" id="CAI5449375.1"/>
    </source>
</evidence>
<feature type="transmembrane region" description="Helical" evidence="1">
    <location>
        <begin position="92"/>
        <end position="116"/>
    </location>
</feature>
<keyword evidence="1" id="KW-1133">Transmembrane helix</keyword>
<organism evidence="2 3">
    <name type="scientific">Caenorhabditis angaria</name>
    <dbReference type="NCBI Taxonomy" id="860376"/>
    <lineage>
        <taxon>Eukaryota</taxon>
        <taxon>Metazoa</taxon>
        <taxon>Ecdysozoa</taxon>
        <taxon>Nematoda</taxon>
        <taxon>Chromadorea</taxon>
        <taxon>Rhabditida</taxon>
        <taxon>Rhabditina</taxon>
        <taxon>Rhabditomorpha</taxon>
        <taxon>Rhabditoidea</taxon>
        <taxon>Rhabditidae</taxon>
        <taxon>Peloderinae</taxon>
        <taxon>Caenorhabditis</taxon>
    </lineage>
</organism>
<keyword evidence="1" id="KW-0812">Transmembrane</keyword>
<dbReference type="PANTHER" id="PTHR22718:SF36">
    <property type="entry name" value="G_PROTEIN_RECEP_F1_2 DOMAIN-CONTAINING PROTEIN-RELATED"/>
    <property type="match status" value="1"/>
</dbReference>
<dbReference type="PANTHER" id="PTHR22718">
    <property type="entry name" value="SERPENTINE RECEPTOR, CLASS X"/>
    <property type="match status" value="1"/>
</dbReference>
<sequence>MVAITYNISIFPDFEPIEHFDPTVDCRDPSSCEHVAWLFVSIDIFQFNYLAPLFATIFDFLVQVINVGILLKRKYLKNGPFFKILLIMSTSVILRCLHNVVNYSCAAIFSVGSSTYKTSLRNAVYSDFFFSFFLVTLIFLMSLNRCLCFVSKDWNDLIFEEYHYLIPVFLSFSISLIATIISIQSSKIKRVFQDSTGFIDYSENLDGYNTMIVRMFYIFPIGSSICYIVLFRFMRRKSRMALTSKNAGQKIFTQLLVTVIFYGLMCIFYEAVVSLDDFLDINQISKLISLLNIINNLPEIALPFMLLISRLDLCKKSTKVQAISSTTASNIVR</sequence>
<feature type="transmembrane region" description="Helical" evidence="1">
    <location>
        <begin position="251"/>
        <end position="275"/>
    </location>
</feature>
<feature type="transmembrane region" description="Helical" evidence="1">
    <location>
        <begin position="49"/>
        <end position="71"/>
    </location>
</feature>
<comment type="caution">
    <text evidence="2">The sequence shown here is derived from an EMBL/GenBank/DDBJ whole genome shotgun (WGS) entry which is preliminary data.</text>
</comment>
<name>A0A9P1IP67_9PELO</name>
<feature type="transmembrane region" description="Helical" evidence="1">
    <location>
        <begin position="211"/>
        <end position="230"/>
    </location>
</feature>
<reference evidence="2" key="1">
    <citation type="submission" date="2022-11" db="EMBL/GenBank/DDBJ databases">
        <authorList>
            <person name="Kikuchi T."/>
        </authorList>
    </citation>
    <scope>NUCLEOTIDE SEQUENCE</scope>
    <source>
        <strain evidence="2">PS1010</strain>
    </source>
</reference>
<accession>A0A9P1IP67</accession>
<gene>
    <name evidence="2" type="ORF">CAMP_LOCUS12012</name>
</gene>
<feature type="transmembrane region" description="Helical" evidence="1">
    <location>
        <begin position="287"/>
        <end position="308"/>
    </location>
</feature>